<dbReference type="SUPFAM" id="SSF82649">
    <property type="entry name" value="SufE/NifU"/>
    <property type="match status" value="1"/>
</dbReference>
<feature type="domain" description="Fe-S metabolism associated" evidence="2">
    <location>
        <begin position="60"/>
        <end position="178"/>
    </location>
</feature>
<name>A0A2Z7C047_9LAMI</name>
<evidence type="ECO:0000313" key="4">
    <source>
        <dbReference type="Proteomes" id="UP000250235"/>
    </source>
</evidence>
<keyword evidence="4" id="KW-1185">Reference proteome</keyword>
<evidence type="ECO:0000313" key="3">
    <source>
        <dbReference type="EMBL" id="KZV40034.1"/>
    </source>
</evidence>
<gene>
    <name evidence="3" type="ORF">F511_12429</name>
</gene>
<proteinExistence type="inferred from homology"/>
<dbReference type="EMBL" id="KV000740">
    <property type="protein sequence ID" value="KZV40034.1"/>
    <property type="molecule type" value="Genomic_DNA"/>
</dbReference>
<evidence type="ECO:0000256" key="1">
    <source>
        <dbReference type="ARBA" id="ARBA00010282"/>
    </source>
</evidence>
<dbReference type="OrthoDB" id="411584at2759"/>
<protein>
    <submittedName>
        <fullName evidence="3">SufE-like protein 2, chloroplastic</fullName>
    </submittedName>
</protein>
<sequence>MGSTVQGFFCINPRIPLRVDFTRKSSKNPRVLSVSCSTKGEGHSIQTASVFEKVRSLDLEFKSLPEPLDRVKRLLHYATLLTPLDESARVQENRVSGCTAEVWLEVEMDQDGLMRYGVYSDSEITKGFCSCLIWVLDGAEPAEVLCVRAEDLLELNVGLPSRKSRVNSWHNVLISMQKRTRDLVKERDRKDQCMDEAFSSLIIVNGNCKETMVH</sequence>
<organism evidence="3 4">
    <name type="scientific">Dorcoceras hygrometricum</name>
    <dbReference type="NCBI Taxonomy" id="472368"/>
    <lineage>
        <taxon>Eukaryota</taxon>
        <taxon>Viridiplantae</taxon>
        <taxon>Streptophyta</taxon>
        <taxon>Embryophyta</taxon>
        <taxon>Tracheophyta</taxon>
        <taxon>Spermatophyta</taxon>
        <taxon>Magnoliopsida</taxon>
        <taxon>eudicotyledons</taxon>
        <taxon>Gunneridae</taxon>
        <taxon>Pentapetalae</taxon>
        <taxon>asterids</taxon>
        <taxon>lamiids</taxon>
        <taxon>Lamiales</taxon>
        <taxon>Gesneriaceae</taxon>
        <taxon>Didymocarpoideae</taxon>
        <taxon>Trichosporeae</taxon>
        <taxon>Loxocarpinae</taxon>
        <taxon>Dorcoceras</taxon>
    </lineage>
</organism>
<reference evidence="3 4" key="1">
    <citation type="journal article" date="2015" name="Proc. Natl. Acad. Sci. U.S.A.">
        <title>The resurrection genome of Boea hygrometrica: A blueprint for survival of dehydration.</title>
        <authorList>
            <person name="Xiao L."/>
            <person name="Yang G."/>
            <person name="Zhang L."/>
            <person name="Yang X."/>
            <person name="Zhao S."/>
            <person name="Ji Z."/>
            <person name="Zhou Q."/>
            <person name="Hu M."/>
            <person name="Wang Y."/>
            <person name="Chen M."/>
            <person name="Xu Y."/>
            <person name="Jin H."/>
            <person name="Xiao X."/>
            <person name="Hu G."/>
            <person name="Bao F."/>
            <person name="Hu Y."/>
            <person name="Wan P."/>
            <person name="Li L."/>
            <person name="Deng X."/>
            <person name="Kuang T."/>
            <person name="Xiang C."/>
            <person name="Zhu J.K."/>
            <person name="Oliver M.J."/>
            <person name="He Y."/>
        </authorList>
    </citation>
    <scope>NUCLEOTIDE SEQUENCE [LARGE SCALE GENOMIC DNA]</scope>
    <source>
        <strain evidence="4">cv. XS01</strain>
    </source>
</reference>
<dbReference type="PANTHER" id="PTHR43597:SF5">
    <property type="entry name" value="SUFE-LIKE PROTEIN 2, CHLOROPLASTIC"/>
    <property type="match status" value="1"/>
</dbReference>
<accession>A0A2Z7C047</accession>
<dbReference type="Gene3D" id="3.90.1010.10">
    <property type="match status" value="1"/>
</dbReference>
<comment type="similarity">
    <text evidence="1">Belongs to the SufE family.</text>
</comment>
<dbReference type="PANTHER" id="PTHR43597">
    <property type="entry name" value="SULFUR ACCEPTOR PROTEIN CSDE"/>
    <property type="match status" value="1"/>
</dbReference>
<evidence type="ECO:0000259" key="2">
    <source>
        <dbReference type="Pfam" id="PF02657"/>
    </source>
</evidence>
<dbReference type="Proteomes" id="UP000250235">
    <property type="component" value="Unassembled WGS sequence"/>
</dbReference>
<dbReference type="InterPro" id="IPR003808">
    <property type="entry name" value="Fe-S_metab-assoc_dom"/>
</dbReference>
<dbReference type="AlphaFoldDB" id="A0A2Z7C047"/>
<dbReference type="Pfam" id="PF02657">
    <property type="entry name" value="SufE"/>
    <property type="match status" value="1"/>
</dbReference>